<protein>
    <submittedName>
        <fullName evidence="2">3-oxoacyl-[acyl-carrier-protein] reductase</fullName>
    </submittedName>
</protein>
<sequence>MSFTNKVCIITGGNSGLGKGIAIKLAQEGAIIVIVGRSTKTLDEAKNEIISNGTMAENILAISVDISKKEDIQQIVDMTITKYGKIDVLVNNAGVLGSPFEADTESFENFEYIFNTNVHAVVHLCKAAIPYLKVTKGNIVNISSVAALLPSAMTAYYSMSKAALDMYTKCLASKLTGDNVRVNGIMPGAIKTPMFSKFACAPGEVPVISEESIETVANTLNKNIPMKRCGLPIEIANAVAFLASDGASYISGSILVVDGALLCHDKYNEMFN</sequence>
<dbReference type="Proteomes" id="UP000095286">
    <property type="component" value="Unplaced"/>
</dbReference>
<accession>A0AC35UH66</accession>
<proteinExistence type="predicted"/>
<organism evidence="1 2">
    <name type="scientific">Rhabditophanes sp. KR3021</name>
    <dbReference type="NCBI Taxonomy" id="114890"/>
    <lineage>
        <taxon>Eukaryota</taxon>
        <taxon>Metazoa</taxon>
        <taxon>Ecdysozoa</taxon>
        <taxon>Nematoda</taxon>
        <taxon>Chromadorea</taxon>
        <taxon>Rhabditida</taxon>
        <taxon>Tylenchina</taxon>
        <taxon>Panagrolaimomorpha</taxon>
        <taxon>Strongyloidoidea</taxon>
        <taxon>Alloionematidae</taxon>
        <taxon>Rhabditophanes</taxon>
    </lineage>
</organism>
<evidence type="ECO:0000313" key="1">
    <source>
        <dbReference type="Proteomes" id="UP000095286"/>
    </source>
</evidence>
<dbReference type="WBParaSite" id="RSKR_0001084100.1">
    <property type="protein sequence ID" value="RSKR_0001084100.1"/>
    <property type="gene ID" value="RSKR_0001084100"/>
</dbReference>
<name>A0AC35UH66_9BILA</name>
<evidence type="ECO:0000313" key="2">
    <source>
        <dbReference type="WBParaSite" id="RSKR_0001084100.1"/>
    </source>
</evidence>
<reference evidence="2" key="1">
    <citation type="submission" date="2016-11" db="UniProtKB">
        <authorList>
            <consortium name="WormBaseParasite"/>
        </authorList>
    </citation>
    <scope>IDENTIFICATION</scope>
    <source>
        <strain evidence="2">KR3021</strain>
    </source>
</reference>